<evidence type="ECO:0000313" key="5">
    <source>
        <dbReference type="EMBL" id="KAL3773647.1"/>
    </source>
</evidence>
<evidence type="ECO:0000256" key="3">
    <source>
        <dbReference type="ARBA" id="ARBA00022989"/>
    </source>
</evidence>
<accession>A0ABD3NFH5</accession>
<protein>
    <recommendedName>
        <fullName evidence="7">Glycosyltransferase family 92 protein</fullName>
    </recommendedName>
</protein>
<comment type="caution">
    <text evidence="5">The sequence shown here is derived from an EMBL/GenBank/DDBJ whole genome shotgun (WGS) entry which is preliminary data.</text>
</comment>
<evidence type="ECO:0000313" key="6">
    <source>
        <dbReference type="Proteomes" id="UP001530400"/>
    </source>
</evidence>
<dbReference type="Proteomes" id="UP001530400">
    <property type="component" value="Unassembled WGS sequence"/>
</dbReference>
<keyword evidence="3 4" id="KW-1133">Transmembrane helix</keyword>
<evidence type="ECO:0008006" key="7">
    <source>
        <dbReference type="Google" id="ProtNLM"/>
    </source>
</evidence>
<evidence type="ECO:0000256" key="2">
    <source>
        <dbReference type="ARBA" id="ARBA00022692"/>
    </source>
</evidence>
<feature type="transmembrane region" description="Helical" evidence="4">
    <location>
        <begin position="21"/>
        <end position="39"/>
    </location>
</feature>
<evidence type="ECO:0000256" key="1">
    <source>
        <dbReference type="ARBA" id="ARBA00004167"/>
    </source>
</evidence>
<dbReference type="PANTHER" id="PTHR21461:SF69">
    <property type="entry name" value="GLYCOSYLTRANSFERASE FAMILY 92 PROTEIN"/>
    <property type="match status" value="1"/>
</dbReference>
<dbReference type="PANTHER" id="PTHR21461">
    <property type="entry name" value="GLYCOSYLTRANSFERASE FAMILY 92 PROTEIN"/>
    <property type="match status" value="1"/>
</dbReference>
<organism evidence="5 6">
    <name type="scientific">Cyclotella atomus</name>
    <dbReference type="NCBI Taxonomy" id="382360"/>
    <lineage>
        <taxon>Eukaryota</taxon>
        <taxon>Sar</taxon>
        <taxon>Stramenopiles</taxon>
        <taxon>Ochrophyta</taxon>
        <taxon>Bacillariophyta</taxon>
        <taxon>Coscinodiscophyceae</taxon>
        <taxon>Thalassiosirophycidae</taxon>
        <taxon>Stephanodiscales</taxon>
        <taxon>Stephanodiscaceae</taxon>
        <taxon>Cyclotella</taxon>
    </lineage>
</organism>
<dbReference type="EMBL" id="JALLPJ020001225">
    <property type="protein sequence ID" value="KAL3773647.1"/>
    <property type="molecule type" value="Genomic_DNA"/>
</dbReference>
<dbReference type="AlphaFoldDB" id="A0ABD3NFH5"/>
<reference evidence="5 6" key="1">
    <citation type="submission" date="2024-10" db="EMBL/GenBank/DDBJ databases">
        <title>Updated reference genomes for cyclostephanoid diatoms.</title>
        <authorList>
            <person name="Roberts W.R."/>
            <person name="Alverson A.J."/>
        </authorList>
    </citation>
    <scope>NUCLEOTIDE SEQUENCE [LARGE SCALE GENOMIC DNA]</scope>
    <source>
        <strain evidence="5 6">AJA010-31</strain>
    </source>
</reference>
<comment type="subcellular location">
    <subcellularLocation>
        <location evidence="1">Membrane</location>
        <topology evidence="1">Single-pass membrane protein</topology>
    </subcellularLocation>
</comment>
<gene>
    <name evidence="5" type="ORF">ACHAWO_007714</name>
</gene>
<keyword evidence="2 4" id="KW-0812">Transmembrane</keyword>
<keyword evidence="6" id="KW-1185">Reference proteome</keyword>
<dbReference type="GO" id="GO:0016020">
    <property type="term" value="C:membrane"/>
    <property type="evidence" value="ECO:0007669"/>
    <property type="project" value="UniProtKB-SubCell"/>
</dbReference>
<proteinExistence type="predicted"/>
<sequence>MGTVKIKLPSRTRLFHYLFRPLTIAYATTSMVLLFNFHWSVDTYEYQLPSVILRSPNHQDDKIKVYAPSNSTVNVAICVVVKQETRYIDEWVDFHVALGFAPIYIYDNSPDFELWTWLQHREDLQQYVVLIPIPIQPVQLVAYDQCIKSDAKDNTFVGLFDVDEFLVLKKHDNIVDFMNEYCNASCGQLKINWNMMGNSNETHYKPLPVLKRFVHSSGVMGFVKVIVRPDYAADKLQYLHSIQLKKGKTVDTSGKSVTNSGWRRQANNDGPEDSALFYHYKFKSLEEYEIKNCRRGHALDAGRAERHNCGKDLSLDFARNGTKFDNTAWMQLKRMVPKYTMFD</sequence>
<keyword evidence="4" id="KW-0472">Membrane</keyword>
<name>A0ABD3NFH5_9STRA</name>
<dbReference type="Pfam" id="PF13704">
    <property type="entry name" value="Glyco_tranf_2_4"/>
    <property type="match status" value="1"/>
</dbReference>
<evidence type="ECO:0000256" key="4">
    <source>
        <dbReference type="SAM" id="Phobius"/>
    </source>
</evidence>